<evidence type="ECO:0000313" key="1">
    <source>
        <dbReference type="EMBL" id="OBK86357.1"/>
    </source>
</evidence>
<accession>A0A1A3TVD4</accession>
<dbReference type="AlphaFoldDB" id="A0A1A3TVD4"/>
<dbReference type="Proteomes" id="UP000093759">
    <property type="component" value="Unassembled WGS sequence"/>
</dbReference>
<reference evidence="2" key="1">
    <citation type="submission" date="2016-06" db="EMBL/GenBank/DDBJ databases">
        <authorList>
            <person name="Sutton G."/>
            <person name="Brinkac L."/>
            <person name="Sanka R."/>
            <person name="Adams M."/>
            <person name="Lau E."/>
            <person name="Garcia-Basteiro A."/>
            <person name="Lopez-Varela E."/>
            <person name="Palencia S."/>
        </authorList>
    </citation>
    <scope>NUCLEOTIDE SEQUENCE [LARGE SCALE GENOMIC DNA]</scope>
    <source>
        <strain evidence="2">1274684.2</strain>
    </source>
</reference>
<gene>
    <name evidence="1" type="ORF">A5648_05920</name>
</gene>
<name>A0A1A3TVD4_MYCSD</name>
<sequence>MASVHTISRKLEAWQAGHPLPKYDTIHHAVMPREQVMIVAFIRMAGESRPWGIAWGTAASEPRIESVPDGRVRDDVAMLCVAFAEDLLEHLRVHNWTFDPVPEKPELGDLRQVWLPNGQHVAMLHQLSYTYSQTRFGGVNQDVLRALGRVAGWMFRDTSRVGNQHVVSASQLLSDSYVFPAQDARTAHLGFQLAWLTNDGDRDARLSAAAEAEGLTVSPTMDPSVERDDLGELVSNWQESRGGGKDPSDTANTINATLYEELLRRWTLTAQAYELMASDDRPVNAGVAELVAQAHSEFWYQHQRIELRLHDPSQGPAFVAHPETDFHGSAAASRYLIHAAADEAYFGYLVHDDPALFREAISDGRAFESRVVRVSDVGIGRSTIPRWVLRLDPALPHRLRENARVTPLGSRGHEATIVETRATETDLFITVDWTGRKTRPLLGPIMAKPGDDSWVGLDIAFVQSDAASLTLRRSQRVWSAAKGPGAWLTHGKPPAPLEIAGDDGTTDLVFDDVTQIENGVDV</sequence>
<evidence type="ECO:0000313" key="2">
    <source>
        <dbReference type="Proteomes" id="UP000093759"/>
    </source>
</evidence>
<organism evidence="1 2">
    <name type="scientific">Mycolicibacter sinensis (strain JDM601)</name>
    <name type="common">Mycobacterium sinense</name>
    <dbReference type="NCBI Taxonomy" id="875328"/>
    <lineage>
        <taxon>Bacteria</taxon>
        <taxon>Bacillati</taxon>
        <taxon>Actinomycetota</taxon>
        <taxon>Actinomycetes</taxon>
        <taxon>Mycobacteriales</taxon>
        <taxon>Mycobacteriaceae</taxon>
        <taxon>Mycolicibacter</taxon>
    </lineage>
</organism>
<dbReference type="EMBL" id="LZMF01000093">
    <property type="protein sequence ID" value="OBK86357.1"/>
    <property type="molecule type" value="Genomic_DNA"/>
</dbReference>
<protein>
    <submittedName>
        <fullName evidence="1">Uncharacterized protein</fullName>
    </submittedName>
</protein>
<comment type="caution">
    <text evidence="1">The sequence shown here is derived from an EMBL/GenBank/DDBJ whole genome shotgun (WGS) entry which is preliminary data.</text>
</comment>
<proteinExistence type="predicted"/>
<dbReference type="RefSeq" id="WP_065025177.1">
    <property type="nucleotide sequence ID" value="NZ_LZMF01000093.1"/>
</dbReference>